<evidence type="ECO:0000313" key="6">
    <source>
        <dbReference type="EMBL" id="WNM57833.1"/>
    </source>
</evidence>
<reference evidence="6 7" key="1">
    <citation type="submission" date="2023-01" db="EMBL/GenBank/DDBJ databases">
        <title>Cultivation and genomic characterization of new, ubiquitous marine nitrite-oxidizing bacteria from the Nitrospirales.</title>
        <authorList>
            <person name="Mueller A.J."/>
            <person name="Daebeler A."/>
            <person name="Herbold C.W."/>
            <person name="Kirkegaard R.H."/>
            <person name="Daims H."/>
        </authorList>
    </citation>
    <scope>NUCLEOTIDE SEQUENCE [LARGE SCALE GENOMIC DNA]</scope>
    <source>
        <strain evidence="6 7">VA</strain>
    </source>
</reference>
<keyword evidence="2 5" id="KW-0812">Transmembrane</keyword>
<dbReference type="PANTHER" id="PTHR11040">
    <property type="entry name" value="ZINC/IRON TRANSPORTER"/>
    <property type="match status" value="1"/>
</dbReference>
<feature type="transmembrane region" description="Helical" evidence="5">
    <location>
        <begin position="224"/>
        <end position="241"/>
    </location>
</feature>
<feature type="transmembrane region" description="Helical" evidence="5">
    <location>
        <begin position="39"/>
        <end position="62"/>
    </location>
</feature>
<gene>
    <name evidence="6" type="ORF">PP769_17955</name>
</gene>
<dbReference type="KEGG" id="nall:PP769_17955"/>
<feature type="transmembrane region" description="Helical" evidence="5">
    <location>
        <begin position="163"/>
        <end position="185"/>
    </location>
</feature>
<evidence type="ECO:0000256" key="5">
    <source>
        <dbReference type="SAM" id="Phobius"/>
    </source>
</evidence>
<feature type="transmembrane region" description="Helical" evidence="5">
    <location>
        <begin position="126"/>
        <end position="151"/>
    </location>
</feature>
<dbReference type="GO" id="GO:0005385">
    <property type="term" value="F:zinc ion transmembrane transporter activity"/>
    <property type="evidence" value="ECO:0007669"/>
    <property type="project" value="TreeGrafter"/>
</dbReference>
<sequence>MTNAHYGYAILASLLAAGVTTTGLYVIRRFGTWGQYNATYFSCFAAGVLISVAFLHIIPHAFHMNEQAPVYLLAGYLAFHLINRFIHAYVCDSTPDTAIGLIPLLGIGLHSTLDGVVYAITFSVSVLTGTLAGIGMVLHEFPEGIVTYVLLLRSGFTPQKSWLFAFLAAALTTPIGTLLAIPMIHQINETVLGAMLAISAGAFVYVGATHLLPLAEREDRPYSLAAMGGGVVVALGIILTHG</sequence>
<evidence type="ECO:0000256" key="4">
    <source>
        <dbReference type="ARBA" id="ARBA00023136"/>
    </source>
</evidence>
<dbReference type="Proteomes" id="UP001302719">
    <property type="component" value="Chromosome"/>
</dbReference>
<feature type="transmembrane region" description="Helical" evidence="5">
    <location>
        <begin position="6"/>
        <end position="27"/>
    </location>
</feature>
<dbReference type="PANTHER" id="PTHR11040:SF44">
    <property type="entry name" value="PROTEIN ZNTC-RELATED"/>
    <property type="match status" value="1"/>
</dbReference>
<dbReference type="AlphaFoldDB" id="A0AA96G9V0"/>
<evidence type="ECO:0000256" key="1">
    <source>
        <dbReference type="ARBA" id="ARBA00004141"/>
    </source>
</evidence>
<keyword evidence="7" id="KW-1185">Reference proteome</keyword>
<keyword evidence="4 5" id="KW-0472">Membrane</keyword>
<feature type="transmembrane region" description="Helical" evidence="5">
    <location>
        <begin position="191"/>
        <end position="212"/>
    </location>
</feature>
<evidence type="ECO:0000256" key="3">
    <source>
        <dbReference type="ARBA" id="ARBA00022989"/>
    </source>
</evidence>
<organism evidence="6 7">
    <name type="scientific">Candidatus Nitrospira allomarina</name>
    <dbReference type="NCBI Taxonomy" id="3020900"/>
    <lineage>
        <taxon>Bacteria</taxon>
        <taxon>Pseudomonadati</taxon>
        <taxon>Nitrospirota</taxon>
        <taxon>Nitrospiria</taxon>
        <taxon>Nitrospirales</taxon>
        <taxon>Nitrospiraceae</taxon>
        <taxon>Nitrospira</taxon>
    </lineage>
</organism>
<keyword evidence="3 5" id="KW-1133">Transmembrane helix</keyword>
<proteinExistence type="predicted"/>
<dbReference type="InterPro" id="IPR003689">
    <property type="entry name" value="ZIP"/>
</dbReference>
<feature type="transmembrane region" description="Helical" evidence="5">
    <location>
        <begin position="98"/>
        <end position="120"/>
    </location>
</feature>
<evidence type="ECO:0000256" key="2">
    <source>
        <dbReference type="ARBA" id="ARBA00022692"/>
    </source>
</evidence>
<dbReference type="Pfam" id="PF02535">
    <property type="entry name" value="Zip"/>
    <property type="match status" value="2"/>
</dbReference>
<name>A0AA96G9V0_9BACT</name>
<accession>A0AA96G9V0</accession>
<dbReference type="EMBL" id="CP116967">
    <property type="protein sequence ID" value="WNM57833.1"/>
    <property type="molecule type" value="Genomic_DNA"/>
</dbReference>
<dbReference type="RefSeq" id="WP_312642813.1">
    <property type="nucleotide sequence ID" value="NZ_CP116967.1"/>
</dbReference>
<evidence type="ECO:0000313" key="7">
    <source>
        <dbReference type="Proteomes" id="UP001302719"/>
    </source>
</evidence>
<comment type="subcellular location">
    <subcellularLocation>
        <location evidence="1">Membrane</location>
        <topology evidence="1">Multi-pass membrane protein</topology>
    </subcellularLocation>
</comment>
<dbReference type="GO" id="GO:0016020">
    <property type="term" value="C:membrane"/>
    <property type="evidence" value="ECO:0007669"/>
    <property type="project" value="UniProtKB-SubCell"/>
</dbReference>
<feature type="transmembrane region" description="Helical" evidence="5">
    <location>
        <begin position="68"/>
        <end position="86"/>
    </location>
</feature>
<protein>
    <submittedName>
        <fullName evidence="6">ZIP family metal transporter</fullName>
    </submittedName>
</protein>